<evidence type="ECO:0000313" key="1">
    <source>
        <dbReference type="EMBL" id="MUH72433.1"/>
    </source>
</evidence>
<comment type="caution">
    <text evidence="1">The sequence shown here is derived from an EMBL/GenBank/DDBJ whole genome shotgun (WGS) entry which is preliminary data.</text>
</comment>
<name>A0A6N8F7R7_9GAMM</name>
<dbReference type="RefSeq" id="WP_155695613.1">
    <property type="nucleotide sequence ID" value="NZ_BAAAFQ010000004.1"/>
</dbReference>
<dbReference type="Proteomes" id="UP000439994">
    <property type="component" value="Unassembled WGS sequence"/>
</dbReference>
<reference evidence="1 2" key="1">
    <citation type="submission" date="2019-11" db="EMBL/GenBank/DDBJ databases">
        <title>P. haliotis isolates from Z. marina roots.</title>
        <authorList>
            <person name="Cohen M."/>
            <person name="Jospin G."/>
            <person name="Eisen J.A."/>
            <person name="Coil D.A."/>
        </authorList>
    </citation>
    <scope>NUCLEOTIDE SEQUENCE [LARGE SCALE GENOMIC DNA]</scope>
    <source>
        <strain evidence="1 2">UCD-MCMsp1aY</strain>
    </source>
</reference>
<sequence length="54" mass="6489">MIKRRRTFGLTKANKFIDRTRRRVARKGTKKAIVNRRIKQANTLFDEALEREND</sequence>
<accession>A0A6N8F7R7</accession>
<protein>
    <submittedName>
        <fullName evidence="1">Uncharacterized protein</fullName>
    </submittedName>
</protein>
<dbReference type="EMBL" id="WOCD01000003">
    <property type="protein sequence ID" value="MUH72433.1"/>
    <property type="molecule type" value="Genomic_DNA"/>
</dbReference>
<organism evidence="1 2">
    <name type="scientific">Psychrosphaera haliotis</name>
    <dbReference type="NCBI Taxonomy" id="555083"/>
    <lineage>
        <taxon>Bacteria</taxon>
        <taxon>Pseudomonadati</taxon>
        <taxon>Pseudomonadota</taxon>
        <taxon>Gammaproteobacteria</taxon>
        <taxon>Alteromonadales</taxon>
        <taxon>Pseudoalteromonadaceae</taxon>
        <taxon>Psychrosphaera</taxon>
    </lineage>
</organism>
<evidence type="ECO:0000313" key="2">
    <source>
        <dbReference type="Proteomes" id="UP000439994"/>
    </source>
</evidence>
<dbReference type="AlphaFoldDB" id="A0A6N8F7R7"/>
<gene>
    <name evidence="1" type="ORF">GNP35_08020</name>
</gene>
<proteinExistence type="predicted"/>
<keyword evidence="2" id="KW-1185">Reference proteome</keyword>